<dbReference type="InterPro" id="IPR019734">
    <property type="entry name" value="TPR_rpt"/>
</dbReference>
<gene>
    <name evidence="2" type="ORF">EDD62_0106</name>
</gene>
<feature type="repeat" description="TPR" evidence="1">
    <location>
        <begin position="11"/>
        <end position="44"/>
    </location>
</feature>
<dbReference type="PROSITE" id="PS50005">
    <property type="entry name" value="TPR"/>
    <property type="match status" value="1"/>
</dbReference>
<dbReference type="AlphaFoldDB" id="A0A3N5C5G3"/>
<dbReference type="OrthoDB" id="2418389at2"/>
<sequence length="476" mass="57082">MSDIVEFKQDAAFHYHRGLKFELNNDWKSALNSFELAYDKEPDNELYRYTYTSMLSLNGLLEEAEKILFSYIIDGEDVEQYYQQLSEMYIQQQRPNDAFLFGLMYVQIADDDDYLNDMLEMYDVQYTSLYDILYEAEVYTTQYIFHHLFNQGKLKEAKEWLLIQNDEVMESRLIQNLLAMSYLFNEEYEEARTLLEHLLRIDQTDITALCHYTLLLYNLNETEAFENYLSTLKKIRPINDDQKLKLGVVLSFLKQYYDAYDLLFQIYKKKKSTNNLQLLIALMNSSYYIDKYDFAKKLYQYIQRQFKHYKVIAPWDYEADIHYVESIVQPLLHSEDSNDRLIGIFLLSHVKYRESLANPKYWTFTDQLIDREKLYLTHIFQQVQFKQVQPLHKGLQLIRAQFKVDDDFIEMAHIWIETIDDLNDIHQLTEKQLTALIGATIYHYYQSIGHKKTKKYICNEYNISLYALNKALDQLT</sequence>
<accession>A0A3N5C5G3</accession>
<dbReference type="Proteomes" id="UP000277108">
    <property type="component" value="Unassembled WGS sequence"/>
</dbReference>
<organism evidence="2 3">
    <name type="scientific">Abyssicoccus albus</name>
    <dbReference type="NCBI Taxonomy" id="1817405"/>
    <lineage>
        <taxon>Bacteria</taxon>
        <taxon>Bacillati</taxon>
        <taxon>Bacillota</taxon>
        <taxon>Bacilli</taxon>
        <taxon>Bacillales</taxon>
        <taxon>Abyssicoccaceae</taxon>
    </lineage>
</organism>
<dbReference type="EMBL" id="RKRK01000002">
    <property type="protein sequence ID" value="RPF57488.1"/>
    <property type="molecule type" value="Genomic_DNA"/>
</dbReference>
<evidence type="ECO:0000313" key="3">
    <source>
        <dbReference type="Proteomes" id="UP000277108"/>
    </source>
</evidence>
<proteinExistence type="predicted"/>
<dbReference type="SUPFAM" id="SSF48452">
    <property type="entry name" value="TPR-like"/>
    <property type="match status" value="2"/>
</dbReference>
<name>A0A3N5C5G3_9BACL</name>
<protein>
    <recommendedName>
        <fullName evidence="4">Tetratricopeptide repeat protein</fullName>
    </recommendedName>
</protein>
<dbReference type="SMART" id="SM00028">
    <property type="entry name" value="TPR"/>
    <property type="match status" value="2"/>
</dbReference>
<comment type="caution">
    <text evidence="2">The sequence shown here is derived from an EMBL/GenBank/DDBJ whole genome shotgun (WGS) entry which is preliminary data.</text>
</comment>
<keyword evidence="1" id="KW-0802">TPR repeat</keyword>
<reference evidence="2 3" key="1">
    <citation type="submission" date="2018-11" db="EMBL/GenBank/DDBJ databases">
        <title>Genomic Encyclopedia of Type Strains, Phase IV (KMG-IV): sequencing the most valuable type-strain genomes for metagenomic binning, comparative biology and taxonomic classification.</title>
        <authorList>
            <person name="Goeker M."/>
        </authorList>
    </citation>
    <scope>NUCLEOTIDE SEQUENCE [LARGE SCALE GENOMIC DNA]</scope>
    <source>
        <strain evidence="2 3">DSM 29158</strain>
    </source>
</reference>
<dbReference type="InterPro" id="IPR011990">
    <property type="entry name" value="TPR-like_helical_dom_sf"/>
</dbReference>
<evidence type="ECO:0008006" key="4">
    <source>
        <dbReference type="Google" id="ProtNLM"/>
    </source>
</evidence>
<evidence type="ECO:0000256" key="1">
    <source>
        <dbReference type="PROSITE-ProRule" id="PRU00339"/>
    </source>
</evidence>
<evidence type="ECO:0000313" key="2">
    <source>
        <dbReference type="EMBL" id="RPF57488.1"/>
    </source>
</evidence>
<dbReference type="RefSeq" id="WP_123807130.1">
    <property type="nucleotide sequence ID" value="NZ_RKRK01000002.1"/>
</dbReference>
<dbReference type="Gene3D" id="1.25.40.10">
    <property type="entry name" value="Tetratricopeptide repeat domain"/>
    <property type="match status" value="2"/>
</dbReference>
<keyword evidence="3" id="KW-1185">Reference proteome</keyword>